<dbReference type="Proteomes" id="UP000296374">
    <property type="component" value="Chromosome"/>
</dbReference>
<name>A0A4P7HQ88_9RHOB</name>
<evidence type="ECO:0000313" key="2">
    <source>
        <dbReference type="Proteomes" id="UP000296374"/>
    </source>
</evidence>
<reference evidence="2" key="1">
    <citation type="submission" date="2019-03" db="EMBL/GenBank/DDBJ databases">
        <authorList>
            <person name="Li J."/>
        </authorList>
    </citation>
    <scope>NUCLEOTIDE SEQUENCE [LARGE SCALE GENOMIC DNA]</scope>
    <source>
        <strain evidence="2">2251</strain>
    </source>
</reference>
<proteinExistence type="predicted"/>
<dbReference type="RefSeq" id="WP_135314197.1">
    <property type="nucleotide sequence ID" value="NZ_CP038439.1"/>
</dbReference>
<protein>
    <submittedName>
        <fullName evidence="1">Uncharacterized protein</fullName>
    </submittedName>
</protein>
<dbReference type="EMBL" id="CP038439">
    <property type="protein sequence ID" value="QBX35933.1"/>
    <property type="molecule type" value="Genomic_DNA"/>
</dbReference>
<sequence>MLRAHFFYFFKGLIIRSGTWSLQFPLVVRLPDCGFWQKTSSVGAATSSAQEVDAQNAWQHRHEDPKAAARLQGNINARSLY</sequence>
<dbReference type="AlphaFoldDB" id="A0A4P7HQ88"/>
<dbReference type="KEGG" id="plia:E4191_15500"/>
<gene>
    <name evidence="1" type="ORF">E4191_15500</name>
</gene>
<evidence type="ECO:0000313" key="1">
    <source>
        <dbReference type="EMBL" id="QBX35933.1"/>
    </source>
</evidence>
<organism evidence="1 2">
    <name type="scientific">Paracoccus liaowanqingii</name>
    <dbReference type="NCBI Taxonomy" id="2560053"/>
    <lineage>
        <taxon>Bacteria</taxon>
        <taxon>Pseudomonadati</taxon>
        <taxon>Pseudomonadota</taxon>
        <taxon>Alphaproteobacteria</taxon>
        <taxon>Rhodobacterales</taxon>
        <taxon>Paracoccaceae</taxon>
        <taxon>Paracoccus</taxon>
    </lineage>
</organism>
<accession>A0A4P7HQ88</accession>